<dbReference type="PANTHER" id="PTHR43392:SF2">
    <property type="entry name" value="AAA-TYPE ATPASE FAMILY PROTEIN _ ANKYRIN REPEAT FAMILY PROTEIN"/>
    <property type="match status" value="1"/>
</dbReference>
<gene>
    <name evidence="6" type="ORF">E4U02_09150</name>
</gene>
<dbReference type="PRINTS" id="PR00819">
    <property type="entry name" value="CBXCFQXSUPER"/>
</dbReference>
<keyword evidence="7" id="KW-1185">Reference proteome</keyword>
<evidence type="ECO:0000256" key="1">
    <source>
        <dbReference type="ARBA" id="ARBA00010378"/>
    </source>
</evidence>
<dbReference type="CDD" id="cd00009">
    <property type="entry name" value="AAA"/>
    <property type="match status" value="2"/>
</dbReference>
<evidence type="ECO:0000313" key="6">
    <source>
        <dbReference type="EMBL" id="TFU32768.1"/>
    </source>
</evidence>
<dbReference type="InterPro" id="IPR003959">
    <property type="entry name" value="ATPase_AAA_core"/>
</dbReference>
<dbReference type="FunFam" id="3.40.50.300:FF:000216">
    <property type="entry name" value="Type VII secretion ATPase EccA"/>
    <property type="match status" value="2"/>
</dbReference>
<dbReference type="InterPro" id="IPR027417">
    <property type="entry name" value="P-loop_NTPase"/>
</dbReference>
<comment type="similarity">
    <text evidence="1">Belongs to the CbxX/CfxQ family.</text>
</comment>
<evidence type="ECO:0000259" key="5">
    <source>
        <dbReference type="SMART" id="SM00382"/>
    </source>
</evidence>
<feature type="domain" description="AAA+ ATPase" evidence="5">
    <location>
        <begin position="589"/>
        <end position="727"/>
    </location>
</feature>
<dbReference type="InterPro" id="IPR011050">
    <property type="entry name" value="Pectin_lyase_fold/virulence"/>
</dbReference>
<dbReference type="Gene3D" id="3.40.50.300">
    <property type="entry name" value="P-loop containing nucleotide triphosphate hydrolases"/>
    <property type="match status" value="2"/>
</dbReference>
<name>A0A4Y9FU49_9MICO</name>
<dbReference type="RefSeq" id="WP_135114536.1">
    <property type="nucleotide sequence ID" value="NZ_JADGLL010000019.1"/>
</dbReference>
<dbReference type="SUPFAM" id="SSF52540">
    <property type="entry name" value="P-loop containing nucleoside triphosphate hydrolases"/>
    <property type="match status" value="2"/>
</dbReference>
<reference evidence="6 7" key="1">
    <citation type="submission" date="2019-03" db="EMBL/GenBank/DDBJ databases">
        <title>Diversity of the mouse oral microbiome.</title>
        <authorList>
            <person name="Joseph S."/>
            <person name="Aduse-Opoku J."/>
            <person name="Curtis M."/>
            <person name="Wade W."/>
            <person name="Hashim A."/>
        </authorList>
    </citation>
    <scope>NUCLEOTIDE SEQUENCE [LARGE SCALE GENOMIC DNA]</scope>
    <source>
        <strain evidence="6 7">P1012</strain>
    </source>
</reference>
<sequence>MATLRVGSGFMKLSLETAIRRAAPGDVLSLSPGAYELGILEISGLTIVGEDGPGAVRLTGKLRPHGRCVLRDVVLQAPLYDNALQLADAGAHVKVERSTIVGEQGLKYPAVWAGGGTLILDRVTIEQEGSLFTMSLTEGARLHATASELGGVELQQTHADLIDCAAHTVAALDRSRVMAYGALTLHPLPGKRAFQVVREASAEIAHLRLAGADEFEGYVEEAYLKLGAVQVADEGSLLVITKDLGRVICDSDRVTVVDQDAPAPARPKRVRWPAARAREFATFVEPQLNAGDTLVLEEGDYFFGDDPFRAFAVDVVGEGDPRRIVVYGCLGVMDDASVTIANLTVAQPEEHNAVSVPASASLTLEQVTVIPPAEAAYPSVYVDGTLTLRDSAILASDAALSGLVMVAPDARLTAERSDLGWLRCEASAARLDDCSSLQLFAIEGATVTATTHTLRANAADVYGIYATTRAKVSVSRLVVEPSEAPAVDAFTSEDASLTVAEAADGVSFALVDEGSASVSVPASNAPDEPGIAEPTGGPAGHGAAEQEDPLAEIHALTGLATVKKQVDRFVKLAVINREREQLGLKTAGVTLHSLFLGNPGTGKTTVARLLGRALHRAGVVASDRFVEVGRGDLVASVIGGTAKQTLQVLEGARGGVLFIDEAYALAQEGNTEFAQEAIDTILAYMENHRDDLVIIFAGYTDRMQQFLAMNPGLASRIPNRFDFEDYSADEISAIGTSALAASDYRLEDEELYRRIVGRSYAQSADRSNGRWVRNFNQRLIEHQVERVHELASRTADDYVLIKTEDIRALASGGAEAQVDNVEALLAKLDEMVGLAEVKDWVRMLANRVTADQRRLQIDATLSRPTYHVTFTGNPGTGKTTVARLVAQLFHALGVLSTPTVKEVDRAALVGRWIGESEAKTSQALDEAMGGVLFIDEAYDLYRPGGVGGDFGAQVIATLLPRLENDRDKFVAILAGYTDEMDQFFQANPGLRSRVPHAVHFADYSSEEVAEIVARTLAASWIVDAGLLHDAVVAVYDALPPAERANGRTARMFAEQLEGIQSNHIATSDIQGEALRVIPDHVVVAFARAYGVSLDGSATADPNAGGS</sequence>
<dbReference type="GO" id="GO:0005524">
    <property type="term" value="F:ATP binding"/>
    <property type="evidence" value="ECO:0007669"/>
    <property type="project" value="UniProtKB-KW"/>
</dbReference>
<keyword evidence="2" id="KW-0547">Nucleotide-binding</keyword>
<organism evidence="6 7">
    <name type="scientific">Microbacterium paludicola</name>
    <dbReference type="NCBI Taxonomy" id="300019"/>
    <lineage>
        <taxon>Bacteria</taxon>
        <taxon>Bacillati</taxon>
        <taxon>Actinomycetota</taxon>
        <taxon>Actinomycetes</taxon>
        <taxon>Micrococcales</taxon>
        <taxon>Microbacteriaceae</taxon>
        <taxon>Microbacterium</taxon>
    </lineage>
</organism>
<dbReference type="PANTHER" id="PTHR43392">
    <property type="entry name" value="AAA-TYPE ATPASE FAMILY PROTEIN / ANKYRIN REPEAT FAMILY PROTEIN"/>
    <property type="match status" value="1"/>
</dbReference>
<evidence type="ECO:0000256" key="4">
    <source>
        <dbReference type="SAM" id="MobiDB-lite"/>
    </source>
</evidence>
<dbReference type="AlphaFoldDB" id="A0A4Y9FU49"/>
<evidence type="ECO:0000256" key="2">
    <source>
        <dbReference type="ARBA" id="ARBA00022741"/>
    </source>
</evidence>
<feature type="domain" description="AAA+ ATPase" evidence="5">
    <location>
        <begin position="864"/>
        <end position="979"/>
    </location>
</feature>
<dbReference type="Gene3D" id="1.10.8.60">
    <property type="match status" value="1"/>
</dbReference>
<dbReference type="SMART" id="SM00382">
    <property type="entry name" value="AAA"/>
    <property type="match status" value="2"/>
</dbReference>
<dbReference type="EMBL" id="SPQB01000019">
    <property type="protein sequence ID" value="TFU32768.1"/>
    <property type="molecule type" value="Genomic_DNA"/>
</dbReference>
<dbReference type="SUPFAM" id="SSF51126">
    <property type="entry name" value="Pectin lyase-like"/>
    <property type="match status" value="1"/>
</dbReference>
<comment type="caution">
    <text evidence="6">The sequence shown here is derived from an EMBL/GenBank/DDBJ whole genome shotgun (WGS) entry which is preliminary data.</text>
</comment>
<dbReference type="InterPro" id="IPR050773">
    <property type="entry name" value="CbxX/CfxQ_RuBisCO_ESX"/>
</dbReference>
<evidence type="ECO:0000256" key="3">
    <source>
        <dbReference type="ARBA" id="ARBA00022840"/>
    </source>
</evidence>
<accession>A0A4Y9FU49</accession>
<dbReference type="InterPro" id="IPR003593">
    <property type="entry name" value="AAA+_ATPase"/>
</dbReference>
<dbReference type="OrthoDB" id="9806903at2"/>
<dbReference type="InterPro" id="IPR000641">
    <property type="entry name" value="CbxX/CfxQ"/>
</dbReference>
<dbReference type="Proteomes" id="UP000298358">
    <property type="component" value="Unassembled WGS sequence"/>
</dbReference>
<keyword evidence="3" id="KW-0067">ATP-binding</keyword>
<dbReference type="GO" id="GO:0016887">
    <property type="term" value="F:ATP hydrolysis activity"/>
    <property type="evidence" value="ECO:0007669"/>
    <property type="project" value="InterPro"/>
</dbReference>
<feature type="region of interest" description="Disordered" evidence="4">
    <location>
        <begin position="518"/>
        <end position="544"/>
    </location>
</feature>
<dbReference type="Pfam" id="PF00004">
    <property type="entry name" value="AAA"/>
    <property type="match status" value="2"/>
</dbReference>
<evidence type="ECO:0000313" key="7">
    <source>
        <dbReference type="Proteomes" id="UP000298358"/>
    </source>
</evidence>
<proteinExistence type="inferred from homology"/>
<protein>
    <submittedName>
        <fullName evidence="6">AAA family ATPase</fullName>
    </submittedName>
</protein>